<evidence type="ECO:0000256" key="8">
    <source>
        <dbReference type="ARBA" id="ARBA00023136"/>
    </source>
</evidence>
<organism evidence="11 12">
    <name type="scientific">Hyaloscypha bicolor E</name>
    <dbReference type="NCBI Taxonomy" id="1095630"/>
    <lineage>
        <taxon>Eukaryota</taxon>
        <taxon>Fungi</taxon>
        <taxon>Dikarya</taxon>
        <taxon>Ascomycota</taxon>
        <taxon>Pezizomycotina</taxon>
        <taxon>Leotiomycetes</taxon>
        <taxon>Helotiales</taxon>
        <taxon>Hyaloscyphaceae</taxon>
        <taxon>Hyaloscypha</taxon>
        <taxon>Hyaloscypha bicolor</taxon>
    </lineage>
</organism>
<dbReference type="AlphaFoldDB" id="A0A2J6SRH7"/>
<dbReference type="InParanoid" id="A0A2J6SRH7"/>
<dbReference type="EMBL" id="KZ613883">
    <property type="protein sequence ID" value="PMD53384.1"/>
    <property type="molecule type" value="Genomic_DNA"/>
</dbReference>
<evidence type="ECO:0000256" key="4">
    <source>
        <dbReference type="ARBA" id="ARBA00022692"/>
    </source>
</evidence>
<dbReference type="GeneID" id="36586657"/>
<dbReference type="GO" id="GO:0016020">
    <property type="term" value="C:membrane"/>
    <property type="evidence" value="ECO:0007669"/>
    <property type="project" value="UniProtKB-SubCell"/>
</dbReference>
<evidence type="ECO:0000256" key="10">
    <source>
        <dbReference type="SAM" id="Phobius"/>
    </source>
</evidence>
<proteinExistence type="inferred from homology"/>
<protein>
    <submittedName>
        <fullName evidence="11">OPT superfamily oligopeptide transporter</fullName>
    </submittedName>
</protein>
<comment type="similarity">
    <text evidence="2">Belongs to the oligopeptide OPT transporter family.</text>
</comment>
<dbReference type="NCBIfam" id="TIGR00728">
    <property type="entry name" value="OPT_sfam"/>
    <property type="match status" value="2"/>
</dbReference>
<dbReference type="RefSeq" id="XP_024730288.1">
    <property type="nucleotide sequence ID" value="XM_024878580.1"/>
</dbReference>
<dbReference type="InterPro" id="IPR004648">
    <property type="entry name" value="Oligpept_transpt"/>
</dbReference>
<keyword evidence="6" id="KW-0653">Protein transport</keyword>
<dbReference type="InterPro" id="IPR004813">
    <property type="entry name" value="OPT"/>
</dbReference>
<comment type="subcellular location">
    <subcellularLocation>
        <location evidence="1">Membrane</location>
        <topology evidence="1">Multi-pass membrane protein</topology>
    </subcellularLocation>
</comment>
<keyword evidence="8 10" id="KW-0472">Membrane</keyword>
<evidence type="ECO:0000256" key="3">
    <source>
        <dbReference type="ARBA" id="ARBA00022448"/>
    </source>
</evidence>
<sequence length="805" mass="90496">MASQLHQRSGFARTDTDKVSPEDENVAPTSALDSEKAFDRTPDIAYLGDESPLFDASKEDHFGETAVLTDAKDVLTHVIHVDDDPSLSPWTFRAFFLGIGLAIFASVLQEIYYFKPQAIYVSIVFMTVIGYALGEFMSFIPRIGPVGKFLNPFPFNSKEHAFIVIMASAAATNAVSTEILAAQRLYYNMDPNAGAAIFLVISSQLLGFGIAGLLRSVLVQPTRMLWPINIPIVTLIETLHRDKRETRFRLKVFWIVFGILFVWEIIPEWIFPVLQGVSIFCLAKQNSLLFTNLFGGSSGNEGLGFLSVCFDWQYIASLGSPMWLPLYTLTNSTIGYLLCIVLFMGLYYGNVWESQNFPFLSQLLYDNSSNSTSFSPYNLSLILTPDNEINRAGLEQNGVPYLTGTYIGYLITTNMGLTATIVHMFLWNFDDIKAGWAFLAPSNLRKLLQPSFWKFWQGGKSLEEHKRQVLEDPNMDPHYKMMVQSGYSEVPDWWYGLVLFTSFVVGLGTLYGIQSTLPWWGYIISNLFALLFILFFGAQMGLTGFQFNQQPIIQMVAGYIHPGKPLANMYFTVFGFNGVQQGQWLCRDLKVAQLVHLSPKSTFTAQMTGAVIGAIFNYVMMKTIVTNQFEILTSIEGSNIWSGQNVQQYNTLAIAWSIAGDMFSIGARYQWVTIAYLIGFIVPVPFWLIYRYTKIRFFNYINLSIILWYMGWLFVGINSSILSYFAIGFFAQFYLRKYRPALFVKYNYLVSAALDGGTQVIVFILSFAVFGGGGVAHDFPTWGGNNGGVGNGKNLDYCMFNPANG</sequence>
<evidence type="ECO:0000256" key="1">
    <source>
        <dbReference type="ARBA" id="ARBA00004141"/>
    </source>
</evidence>
<keyword evidence="12" id="KW-1185">Reference proteome</keyword>
<evidence type="ECO:0000256" key="6">
    <source>
        <dbReference type="ARBA" id="ARBA00022927"/>
    </source>
</evidence>
<feature type="transmembrane region" description="Helical" evidence="10">
    <location>
        <begin position="193"/>
        <end position="218"/>
    </location>
</feature>
<gene>
    <name evidence="11" type="ORF">K444DRAFT_599502</name>
</gene>
<feature type="transmembrane region" description="Helical" evidence="10">
    <location>
        <begin position="252"/>
        <end position="270"/>
    </location>
</feature>
<accession>A0A2J6SRH7</accession>
<evidence type="ECO:0000313" key="12">
    <source>
        <dbReference type="Proteomes" id="UP000235371"/>
    </source>
</evidence>
<feature type="transmembrane region" description="Helical" evidence="10">
    <location>
        <begin position="671"/>
        <end position="690"/>
    </location>
</feature>
<feature type="transmembrane region" description="Helical" evidence="10">
    <location>
        <begin position="747"/>
        <end position="770"/>
    </location>
</feature>
<feature type="region of interest" description="Disordered" evidence="9">
    <location>
        <begin position="1"/>
        <end position="37"/>
    </location>
</feature>
<feature type="transmembrane region" description="Helical" evidence="10">
    <location>
        <begin position="710"/>
        <end position="735"/>
    </location>
</feature>
<feature type="transmembrane region" description="Helical" evidence="10">
    <location>
        <begin position="120"/>
        <end position="140"/>
    </location>
</feature>
<keyword evidence="7 10" id="KW-1133">Transmembrane helix</keyword>
<dbReference type="OrthoDB" id="9986677at2759"/>
<name>A0A2J6SRH7_9HELO</name>
<evidence type="ECO:0000256" key="7">
    <source>
        <dbReference type="ARBA" id="ARBA00022989"/>
    </source>
</evidence>
<reference evidence="11 12" key="1">
    <citation type="submission" date="2016-04" db="EMBL/GenBank/DDBJ databases">
        <title>A degradative enzymes factory behind the ericoid mycorrhizal symbiosis.</title>
        <authorList>
            <consortium name="DOE Joint Genome Institute"/>
            <person name="Martino E."/>
            <person name="Morin E."/>
            <person name="Grelet G."/>
            <person name="Kuo A."/>
            <person name="Kohler A."/>
            <person name="Daghino S."/>
            <person name="Barry K."/>
            <person name="Choi C."/>
            <person name="Cichocki N."/>
            <person name="Clum A."/>
            <person name="Copeland A."/>
            <person name="Hainaut M."/>
            <person name="Haridas S."/>
            <person name="Labutti K."/>
            <person name="Lindquist E."/>
            <person name="Lipzen A."/>
            <person name="Khouja H.-R."/>
            <person name="Murat C."/>
            <person name="Ohm R."/>
            <person name="Olson A."/>
            <person name="Spatafora J."/>
            <person name="Veneault-Fourrey C."/>
            <person name="Henrissat B."/>
            <person name="Grigoriev I."/>
            <person name="Martin F."/>
            <person name="Perotto S."/>
        </authorList>
    </citation>
    <scope>NUCLEOTIDE SEQUENCE [LARGE SCALE GENOMIC DNA]</scope>
    <source>
        <strain evidence="11 12">E</strain>
    </source>
</reference>
<keyword evidence="4 10" id="KW-0812">Transmembrane</keyword>
<dbReference type="PANTHER" id="PTHR22601">
    <property type="entry name" value="ISP4 LIKE PROTEIN"/>
    <property type="match status" value="1"/>
</dbReference>
<dbReference type="Pfam" id="PF03169">
    <property type="entry name" value="OPT"/>
    <property type="match status" value="1"/>
</dbReference>
<evidence type="ECO:0000256" key="5">
    <source>
        <dbReference type="ARBA" id="ARBA00022856"/>
    </source>
</evidence>
<evidence type="ECO:0000313" key="11">
    <source>
        <dbReference type="EMBL" id="PMD53384.1"/>
    </source>
</evidence>
<evidence type="ECO:0000256" key="2">
    <source>
        <dbReference type="ARBA" id="ARBA00008807"/>
    </source>
</evidence>
<dbReference type="GO" id="GO:0035673">
    <property type="term" value="F:oligopeptide transmembrane transporter activity"/>
    <property type="evidence" value="ECO:0007669"/>
    <property type="project" value="InterPro"/>
</dbReference>
<feature type="transmembrane region" description="Helical" evidence="10">
    <location>
        <begin position="90"/>
        <end position="108"/>
    </location>
</feature>
<feature type="transmembrane region" description="Helical" evidence="10">
    <location>
        <begin position="519"/>
        <end position="538"/>
    </location>
</feature>
<keyword evidence="3" id="KW-0813">Transport</keyword>
<feature type="transmembrane region" description="Helical" evidence="10">
    <location>
        <begin position="326"/>
        <end position="348"/>
    </location>
</feature>
<dbReference type="GO" id="GO:0015031">
    <property type="term" value="P:protein transport"/>
    <property type="evidence" value="ECO:0007669"/>
    <property type="project" value="UniProtKB-KW"/>
</dbReference>
<keyword evidence="5" id="KW-0571">Peptide transport</keyword>
<evidence type="ECO:0000256" key="9">
    <source>
        <dbReference type="SAM" id="MobiDB-lite"/>
    </source>
</evidence>
<dbReference type="Proteomes" id="UP000235371">
    <property type="component" value="Unassembled WGS sequence"/>
</dbReference>
<feature type="transmembrane region" description="Helical" evidence="10">
    <location>
        <begin position="493"/>
        <end position="513"/>
    </location>
</feature>
<feature type="transmembrane region" description="Helical" evidence="10">
    <location>
        <begin position="160"/>
        <end position="181"/>
    </location>
</feature>